<reference evidence="5 6" key="1">
    <citation type="journal article" date="2018" name="IMA Fungus">
        <title>IMA Genome-F 9: Draft genome sequence of Annulohypoxylon stygium, Aspergillus mulundensis, Berkeleyomyces basicola (syn. Thielaviopsis basicola), Ceratocystis smalleyi, two Cercospora beticola strains, Coleophoma cylindrospora, Fusarium fracticaudum, Phialophora cf. hyalina, and Morchella septimelata.</title>
        <authorList>
            <person name="Wingfield B.D."/>
            <person name="Bills G.F."/>
            <person name="Dong Y."/>
            <person name="Huang W."/>
            <person name="Nel W.J."/>
            <person name="Swalarsk-Parry B.S."/>
            <person name="Vaghefi N."/>
            <person name="Wilken P.M."/>
            <person name="An Z."/>
            <person name="de Beer Z.W."/>
            <person name="De Vos L."/>
            <person name="Chen L."/>
            <person name="Duong T.A."/>
            <person name="Gao Y."/>
            <person name="Hammerbacher A."/>
            <person name="Kikkert J.R."/>
            <person name="Li Y."/>
            <person name="Li H."/>
            <person name="Li K."/>
            <person name="Li Q."/>
            <person name="Liu X."/>
            <person name="Ma X."/>
            <person name="Naidoo K."/>
            <person name="Pethybridge S.J."/>
            <person name="Sun J."/>
            <person name="Steenkamp E.T."/>
            <person name="van der Nest M.A."/>
            <person name="van Wyk S."/>
            <person name="Wingfield M.J."/>
            <person name="Xiong C."/>
            <person name="Yue Q."/>
            <person name="Zhang X."/>
        </authorList>
    </citation>
    <scope>NUCLEOTIDE SEQUENCE [LARGE SCALE GENOMIC DNA]</scope>
    <source>
        <strain evidence="5 6">BP6252</strain>
    </source>
</reference>
<dbReference type="GO" id="GO:0006078">
    <property type="term" value="P:(1-&gt;6)-beta-D-glucan biosynthetic process"/>
    <property type="evidence" value="ECO:0007669"/>
    <property type="project" value="InterPro"/>
</dbReference>
<feature type="domain" description="Yeast cell wall synthesis Kre9/Knh1 C-terminal" evidence="3">
    <location>
        <begin position="176"/>
        <end position="257"/>
    </location>
</feature>
<dbReference type="InterPro" id="IPR008659">
    <property type="entry name" value="Kre9/Knh1_C"/>
</dbReference>
<evidence type="ECO:0000259" key="3">
    <source>
        <dbReference type="Pfam" id="PF05390"/>
    </source>
</evidence>
<comment type="caution">
    <text evidence="5">The sequence shown here is derived from an EMBL/GenBank/DDBJ whole genome shotgun (WGS) entry which is preliminary data.</text>
</comment>
<dbReference type="Pfam" id="PF10342">
    <property type="entry name" value="Kre9_KNH"/>
    <property type="match status" value="1"/>
</dbReference>
<feature type="chain" id="PRO_5017807631" evidence="2">
    <location>
        <begin position="21"/>
        <end position="267"/>
    </location>
</feature>
<keyword evidence="1 2" id="KW-0732">Signal</keyword>
<dbReference type="AlphaFoldDB" id="A0A3D8QCQ7"/>
<sequence length="267" mass="27503">MRLTQTLLLSTTALWSLVSADVEFASPAAGASVAGGTPFLVSWRDSGIAPSLIDLTSYELSLYSGSNDNPQQLYSISTSTFSATSGNTVSVTIPQDIGGDGINAYFFGMISTLVAGGTVINYSDRFTITGMTGFFVPSVKTALVSVSGTSGPNSTSDFAGALVVNKRATATAVVDAAQYATPYESQTGVIRYASMQPVPGSTITATNTAPLFATSSVVLATTYLTSATIVTTVTQSGTQSVSSHANTASAAPMPSDDMAKFLARWKD</sequence>
<dbReference type="STRING" id="1849047.A0A3D8QCQ7"/>
<evidence type="ECO:0000256" key="2">
    <source>
        <dbReference type="SAM" id="SignalP"/>
    </source>
</evidence>
<gene>
    <name evidence="5" type="ORF">BP6252_12720</name>
</gene>
<evidence type="ECO:0000256" key="1">
    <source>
        <dbReference type="ARBA" id="ARBA00022729"/>
    </source>
</evidence>
<proteinExistence type="predicted"/>
<dbReference type="EMBL" id="PDLM01000016">
    <property type="protein sequence ID" value="RDW59633.1"/>
    <property type="molecule type" value="Genomic_DNA"/>
</dbReference>
<evidence type="ECO:0000313" key="5">
    <source>
        <dbReference type="EMBL" id="RDW59633.1"/>
    </source>
</evidence>
<feature type="domain" description="Yeast cell wall synthesis Kre9/Knh1-like N-terminal" evidence="4">
    <location>
        <begin position="26"/>
        <end position="128"/>
    </location>
</feature>
<dbReference type="Pfam" id="PF05390">
    <property type="entry name" value="Kre9_KNH1_C"/>
    <property type="match status" value="1"/>
</dbReference>
<dbReference type="GO" id="GO:0042546">
    <property type="term" value="P:cell wall biogenesis"/>
    <property type="evidence" value="ECO:0007669"/>
    <property type="project" value="InterPro"/>
</dbReference>
<dbReference type="OrthoDB" id="2432613at2759"/>
<dbReference type="PANTHER" id="PTHR28154:SF1">
    <property type="entry name" value="CELL WALL SYNTHESIS PROTEIN KNH1-RELATED"/>
    <property type="match status" value="1"/>
</dbReference>
<dbReference type="GO" id="GO:0031505">
    <property type="term" value="P:fungal-type cell wall organization"/>
    <property type="evidence" value="ECO:0007669"/>
    <property type="project" value="TreeGrafter"/>
</dbReference>
<keyword evidence="6" id="KW-1185">Reference proteome</keyword>
<dbReference type="GO" id="GO:0005576">
    <property type="term" value="C:extracellular region"/>
    <property type="evidence" value="ECO:0007669"/>
    <property type="project" value="TreeGrafter"/>
</dbReference>
<evidence type="ECO:0000259" key="4">
    <source>
        <dbReference type="Pfam" id="PF10342"/>
    </source>
</evidence>
<evidence type="ECO:0000313" key="6">
    <source>
        <dbReference type="Proteomes" id="UP000256645"/>
    </source>
</evidence>
<feature type="signal peptide" evidence="2">
    <location>
        <begin position="1"/>
        <end position="20"/>
    </location>
</feature>
<accession>A0A3D8QCQ7</accession>
<dbReference type="InterPro" id="IPR045328">
    <property type="entry name" value="Kre9/Knh1"/>
</dbReference>
<dbReference type="Proteomes" id="UP000256645">
    <property type="component" value="Unassembled WGS sequence"/>
</dbReference>
<organism evidence="5 6">
    <name type="scientific">Coleophoma cylindrospora</name>
    <dbReference type="NCBI Taxonomy" id="1849047"/>
    <lineage>
        <taxon>Eukaryota</taxon>
        <taxon>Fungi</taxon>
        <taxon>Dikarya</taxon>
        <taxon>Ascomycota</taxon>
        <taxon>Pezizomycotina</taxon>
        <taxon>Leotiomycetes</taxon>
        <taxon>Helotiales</taxon>
        <taxon>Dermateaceae</taxon>
        <taxon>Coleophoma</taxon>
    </lineage>
</organism>
<dbReference type="PANTHER" id="PTHR28154">
    <property type="entry name" value="CELL WALL SYNTHESIS PROTEIN KNH1-RELATED"/>
    <property type="match status" value="1"/>
</dbReference>
<name>A0A3D8QCQ7_9HELO</name>
<protein>
    <submittedName>
        <fullName evidence="5">Uncharacterized protein</fullName>
    </submittedName>
</protein>
<dbReference type="InterPro" id="IPR018466">
    <property type="entry name" value="Kre9/Knh1-like_N"/>
</dbReference>